<dbReference type="EMBL" id="CP080507">
    <property type="protein sequence ID" value="QYM79517.1"/>
    <property type="molecule type" value="Genomic_DNA"/>
</dbReference>
<dbReference type="PANTHER" id="PTHR42951">
    <property type="entry name" value="METALLO-BETA-LACTAMASE DOMAIN-CONTAINING"/>
    <property type="match status" value="1"/>
</dbReference>
<dbReference type="InterPro" id="IPR036866">
    <property type="entry name" value="RibonucZ/Hydroxyglut_hydro"/>
</dbReference>
<dbReference type="Proteomes" id="UP000825051">
    <property type="component" value="Chromosome"/>
</dbReference>
<evidence type="ECO:0000256" key="1">
    <source>
        <dbReference type="ARBA" id="ARBA00005250"/>
    </source>
</evidence>
<evidence type="ECO:0000313" key="3">
    <source>
        <dbReference type="EMBL" id="QYM79517.1"/>
    </source>
</evidence>
<dbReference type="InterPro" id="IPR050855">
    <property type="entry name" value="NDM-1-like"/>
</dbReference>
<dbReference type="RefSeq" id="WP_220163479.1">
    <property type="nucleotide sequence ID" value="NZ_CP080507.1"/>
</dbReference>
<protein>
    <submittedName>
        <fullName evidence="3">MBL fold metallo-hydrolase</fullName>
    </submittedName>
</protein>
<dbReference type="PANTHER" id="PTHR42951:SF4">
    <property type="entry name" value="ACYL-COENZYME A THIOESTERASE MBLAC2"/>
    <property type="match status" value="1"/>
</dbReference>
<organism evidence="3 4">
    <name type="scientific">Horticoccus luteus</name>
    <dbReference type="NCBI Taxonomy" id="2862869"/>
    <lineage>
        <taxon>Bacteria</taxon>
        <taxon>Pseudomonadati</taxon>
        <taxon>Verrucomicrobiota</taxon>
        <taxon>Opitutia</taxon>
        <taxon>Opitutales</taxon>
        <taxon>Opitutaceae</taxon>
        <taxon>Horticoccus</taxon>
    </lineage>
</organism>
<dbReference type="GO" id="GO:0017001">
    <property type="term" value="P:antibiotic catabolic process"/>
    <property type="evidence" value="ECO:0007669"/>
    <property type="project" value="UniProtKB-ARBA"/>
</dbReference>
<evidence type="ECO:0000259" key="2">
    <source>
        <dbReference type="SMART" id="SM00849"/>
    </source>
</evidence>
<dbReference type="KEGG" id="ole:K0B96_02560"/>
<evidence type="ECO:0000313" key="4">
    <source>
        <dbReference type="Proteomes" id="UP000825051"/>
    </source>
</evidence>
<dbReference type="Gene3D" id="3.60.15.10">
    <property type="entry name" value="Ribonuclease Z/Hydroxyacylglutathione hydrolase-like"/>
    <property type="match status" value="1"/>
</dbReference>
<dbReference type="SUPFAM" id="SSF56281">
    <property type="entry name" value="Metallo-hydrolase/oxidoreductase"/>
    <property type="match status" value="1"/>
</dbReference>
<accession>A0A8F9TXT8</accession>
<dbReference type="InterPro" id="IPR001279">
    <property type="entry name" value="Metallo-B-lactamas"/>
</dbReference>
<keyword evidence="4" id="KW-1185">Reference proteome</keyword>
<dbReference type="AlphaFoldDB" id="A0A8F9TXT8"/>
<name>A0A8F9TXT8_9BACT</name>
<gene>
    <name evidence="3" type="ORF">K0B96_02560</name>
</gene>
<reference evidence="3" key="1">
    <citation type="submission" date="2021-08" db="EMBL/GenBank/DDBJ databases">
        <title>Genome of a novel bacterium of the phylum Verrucomicrobia, Oleiharenicola sp. KSB-15.</title>
        <authorList>
            <person name="Chung J.-H."/>
            <person name="Ahn J.-H."/>
            <person name="Yoon Y."/>
            <person name="Kim D.-Y."/>
            <person name="An S.-H."/>
            <person name="Park I."/>
            <person name="Yeon J."/>
        </authorList>
    </citation>
    <scope>NUCLEOTIDE SEQUENCE</scope>
    <source>
        <strain evidence="3">KSB-15</strain>
    </source>
</reference>
<comment type="similarity">
    <text evidence="1">Belongs to the metallo-beta-lactamase superfamily. Class-B beta-lactamase family.</text>
</comment>
<sequence>MNRRDFLVSSSAAMFTGWAVGKGKESASSATASAAGQKAAASAATATEFRTLRRDVGVFTGRGGTIGWLADKDALAIVDTQFPDTAGICLGGLPGRKDRRIDVVLNTHHHADHTSGNGIFRPVARTIVAQANVPKLQFAAAERAERNPNVSSWARLTQQVYADTTFPEVWRHDVGGEVMTAQFNGPGHTGGDAVITFERANVVHMGDLVFNRIYPVIDRAGGASIRNWIKILAEAQRDYPADAIYIYGHGNPKFGVTGTRSDLGVMHDYLTALVDYTQKQIDAGKAKAEIVTLENMPGFEDFHAPAPNRLAGNLADAYDELTAKAG</sequence>
<dbReference type="Pfam" id="PF00753">
    <property type="entry name" value="Lactamase_B"/>
    <property type="match status" value="1"/>
</dbReference>
<dbReference type="SMART" id="SM00849">
    <property type="entry name" value="Lactamase_B"/>
    <property type="match status" value="1"/>
</dbReference>
<proteinExistence type="inferred from homology"/>
<feature type="domain" description="Metallo-beta-lactamase" evidence="2">
    <location>
        <begin position="63"/>
        <end position="249"/>
    </location>
</feature>